<evidence type="ECO:0000313" key="3">
    <source>
        <dbReference type="Proteomes" id="UP001153050"/>
    </source>
</evidence>
<feature type="region of interest" description="Disordered" evidence="1">
    <location>
        <begin position="1"/>
        <end position="62"/>
    </location>
</feature>
<proteinExistence type="predicted"/>
<feature type="region of interest" description="Disordered" evidence="1">
    <location>
        <begin position="201"/>
        <end position="229"/>
    </location>
</feature>
<feature type="compositionally biased region" description="Basic and acidic residues" evidence="1">
    <location>
        <begin position="1"/>
        <end position="17"/>
    </location>
</feature>
<reference evidence="2 3" key="1">
    <citation type="submission" date="2022-03" db="EMBL/GenBank/DDBJ databases">
        <authorList>
            <person name="Brunel B."/>
        </authorList>
    </citation>
    <scope>NUCLEOTIDE SEQUENCE [LARGE SCALE GENOMIC DNA]</scope>
    <source>
        <strain evidence="2">STM5069sample</strain>
    </source>
</reference>
<name>A0ABN8JSS9_9HYPH</name>
<keyword evidence="3" id="KW-1185">Reference proteome</keyword>
<protein>
    <submittedName>
        <fullName evidence="2">Uncharacterized protein</fullName>
    </submittedName>
</protein>
<dbReference type="Proteomes" id="UP001153050">
    <property type="component" value="Unassembled WGS sequence"/>
</dbReference>
<organism evidence="2 3">
    <name type="scientific">Mesorhizobium escarrei</name>
    <dbReference type="NCBI Taxonomy" id="666018"/>
    <lineage>
        <taxon>Bacteria</taxon>
        <taxon>Pseudomonadati</taxon>
        <taxon>Pseudomonadota</taxon>
        <taxon>Alphaproteobacteria</taxon>
        <taxon>Hyphomicrobiales</taxon>
        <taxon>Phyllobacteriaceae</taxon>
        <taxon>Mesorhizobium</taxon>
    </lineage>
</organism>
<feature type="compositionally biased region" description="Basic residues" evidence="1">
    <location>
        <begin position="42"/>
        <end position="51"/>
    </location>
</feature>
<gene>
    <name evidence="2" type="ORF">MES5069_210003</name>
</gene>
<evidence type="ECO:0000256" key="1">
    <source>
        <dbReference type="SAM" id="MobiDB-lite"/>
    </source>
</evidence>
<dbReference type="EMBL" id="CAKXZT010000115">
    <property type="protein sequence ID" value="CAH2398885.1"/>
    <property type="molecule type" value="Genomic_DNA"/>
</dbReference>
<comment type="caution">
    <text evidence="2">The sequence shown here is derived from an EMBL/GenBank/DDBJ whole genome shotgun (WGS) entry which is preliminary data.</text>
</comment>
<evidence type="ECO:0000313" key="2">
    <source>
        <dbReference type="EMBL" id="CAH2398885.1"/>
    </source>
</evidence>
<sequence length="229" mass="25362">MDGLVPRERPAARRERPASAGSHLGGPAGAILRRAVGDHQRGRWRLRRSAAARRPPLPRGHDKKEARNWINVLAGLPLDAYADPLPEERAILADPAVSRFATGLIKRHGDRGVDAVPDLLRLLREYSVYDPGKYGFSDLTAATDAVRSGFRRIGPAASVARPEIEQLLASPGLEYRYKTLGQEEWDTLLVVLGKPVETLTKPENRSGTDARYRERVAQRAAKPCDPRRD</sequence>
<accession>A0ABN8JSS9</accession>